<evidence type="ECO:0000313" key="1">
    <source>
        <dbReference type="EMBL" id="TLQ04066.1"/>
    </source>
</evidence>
<dbReference type="Proteomes" id="UP000305541">
    <property type="component" value="Unassembled WGS sequence"/>
</dbReference>
<evidence type="ECO:0000313" key="2">
    <source>
        <dbReference type="Proteomes" id="UP000305541"/>
    </source>
</evidence>
<name>A0A5R9BTN6_9LACO</name>
<dbReference type="EMBL" id="VBTH01000010">
    <property type="protein sequence ID" value="TLQ04066.1"/>
    <property type="molecule type" value="Genomic_DNA"/>
</dbReference>
<organism evidence="1 2">
    <name type="scientific">Pediococcus stilesii</name>
    <dbReference type="NCBI Taxonomy" id="331679"/>
    <lineage>
        <taxon>Bacteria</taxon>
        <taxon>Bacillati</taxon>
        <taxon>Bacillota</taxon>
        <taxon>Bacilli</taxon>
        <taxon>Lactobacillales</taxon>
        <taxon>Lactobacillaceae</taxon>
        <taxon>Pediococcus</taxon>
    </lineage>
</organism>
<reference evidence="1 2" key="1">
    <citation type="submission" date="2019-05" db="EMBL/GenBank/DDBJ databases">
        <title>The metagenome of a microbial culture collection derived from dairy environment covers the genomic content of the human microbiome.</title>
        <authorList>
            <person name="Roder T."/>
            <person name="Wuthrich D."/>
            <person name="Sattari Z."/>
            <person name="Von Ah U."/>
            <person name="Bar C."/>
            <person name="Ronchi F."/>
            <person name="Macpherson A.J."/>
            <person name="Ganal-Vonarburg S.C."/>
            <person name="Bruggmann R."/>
            <person name="Vergeres G."/>
        </authorList>
    </citation>
    <scope>NUCLEOTIDE SEQUENCE [LARGE SCALE GENOMIC DNA]</scope>
    <source>
        <strain evidence="1 2">FAM 18815</strain>
    </source>
</reference>
<dbReference type="OrthoDB" id="9897593at2"/>
<sequence length="151" mass="17017">MAFIKKHKLIFGIIVVLLIGLGVYGFNNRAAFIVQHKNFTMGMTVMGESQYSKSTKAQFKSDHTVKFKGAGETSDPLSNLRWSSKGNQVNLTYKGITMATIDTSEPITFKGHESYVAHFNFKEMAKQMGKSESMSDLTDEESQMTLYFVYK</sequence>
<gene>
    <name evidence="1" type="ORF">FEZ51_06470</name>
</gene>
<accession>A0A5R9BTN6</accession>
<dbReference type="AlphaFoldDB" id="A0A5R9BTN6"/>
<proteinExistence type="predicted"/>
<protein>
    <submittedName>
        <fullName evidence="1">Uncharacterized protein</fullName>
    </submittedName>
</protein>
<comment type="caution">
    <text evidence="1">The sequence shown here is derived from an EMBL/GenBank/DDBJ whole genome shotgun (WGS) entry which is preliminary data.</text>
</comment>
<dbReference type="RefSeq" id="WP_138474458.1">
    <property type="nucleotide sequence ID" value="NZ_VBTH01000010.1"/>
</dbReference>